<reference evidence="9 10" key="1">
    <citation type="submission" date="2021-03" db="EMBL/GenBank/DDBJ databases">
        <title>Genomic Encyclopedia of Type Strains, Phase IV (KMG-IV): sequencing the most valuable type-strain genomes for metagenomic binning, comparative biology and taxonomic classification.</title>
        <authorList>
            <person name="Goeker M."/>
        </authorList>
    </citation>
    <scope>NUCLEOTIDE SEQUENCE [LARGE SCALE GENOMIC DNA]</scope>
    <source>
        <strain evidence="9 10">DSM 101953</strain>
    </source>
</reference>
<feature type="domain" description="ABC transmembrane type-1" evidence="8">
    <location>
        <begin position="108"/>
        <end position="299"/>
    </location>
</feature>
<evidence type="ECO:0000259" key="8">
    <source>
        <dbReference type="PROSITE" id="PS50928"/>
    </source>
</evidence>
<evidence type="ECO:0000313" key="10">
    <source>
        <dbReference type="Proteomes" id="UP000773462"/>
    </source>
</evidence>
<accession>A0ABS4NV96</accession>
<dbReference type="Pfam" id="PF00528">
    <property type="entry name" value="BPD_transp_1"/>
    <property type="match status" value="1"/>
</dbReference>
<dbReference type="PROSITE" id="PS50928">
    <property type="entry name" value="ABC_TM1"/>
    <property type="match status" value="1"/>
</dbReference>
<feature type="transmembrane region" description="Helical" evidence="7">
    <location>
        <begin position="179"/>
        <end position="199"/>
    </location>
</feature>
<dbReference type="PANTHER" id="PTHR43744">
    <property type="entry name" value="ABC TRANSPORTER PERMEASE PROTEIN MG189-RELATED-RELATED"/>
    <property type="match status" value="1"/>
</dbReference>
<name>A0ABS4NV96_9BACL</name>
<comment type="caution">
    <text evidence="9">The sequence shown here is derived from an EMBL/GenBank/DDBJ whole genome shotgun (WGS) entry which is preliminary data.</text>
</comment>
<keyword evidence="4 7" id="KW-0812">Transmembrane</keyword>
<evidence type="ECO:0000256" key="7">
    <source>
        <dbReference type="RuleBase" id="RU363032"/>
    </source>
</evidence>
<sequence>MTQVLCGDPDTCTLYESEVYRLTTTVLDLKKDAYSGGEAASRRTFSHILYYLFMIFISCFYFYPILWLILSSFRENREIFSAPFALPEQINLQNWSKAWTVGNMSTYAGNSVIVTSATVAGILLFASLAAFAFSKLRFRGSSFLMLMFVFGLFMPLQSFFIAQSYIFEQLNLKDSYMGLILPYIGTGLPLAIFLLKAYLDSIPKELLEAARIDGCGNWRMYSRIILPLLIPNMATVGIFSALNAWNELLLAMLYIQNDALKTIPVGLLAFSSRYMTDYKLLFSALSIITLPMIVVYLFFHRYIVAGLTEGALK</sequence>
<proteinExistence type="inferred from homology"/>
<evidence type="ECO:0000256" key="3">
    <source>
        <dbReference type="ARBA" id="ARBA00022475"/>
    </source>
</evidence>
<dbReference type="EMBL" id="JAGGLV010000014">
    <property type="protein sequence ID" value="MBP2113971.1"/>
    <property type="molecule type" value="Genomic_DNA"/>
</dbReference>
<dbReference type="InterPro" id="IPR000515">
    <property type="entry name" value="MetI-like"/>
</dbReference>
<evidence type="ECO:0000256" key="6">
    <source>
        <dbReference type="ARBA" id="ARBA00023136"/>
    </source>
</evidence>
<keyword evidence="5 7" id="KW-1133">Transmembrane helix</keyword>
<feature type="transmembrane region" description="Helical" evidence="7">
    <location>
        <begin position="107"/>
        <end position="131"/>
    </location>
</feature>
<protein>
    <submittedName>
        <fullName evidence="9">Raffinose/stachyose/melibiose transport system permease protein</fullName>
    </submittedName>
</protein>
<evidence type="ECO:0000256" key="4">
    <source>
        <dbReference type="ARBA" id="ARBA00022692"/>
    </source>
</evidence>
<gene>
    <name evidence="9" type="ORF">J2Z70_004132</name>
</gene>
<feature type="transmembrane region" description="Helical" evidence="7">
    <location>
        <begin position="280"/>
        <end position="299"/>
    </location>
</feature>
<keyword evidence="6 7" id="KW-0472">Membrane</keyword>
<comment type="subcellular location">
    <subcellularLocation>
        <location evidence="1 7">Cell membrane</location>
        <topology evidence="1 7">Multi-pass membrane protein</topology>
    </subcellularLocation>
</comment>
<keyword evidence="3" id="KW-1003">Cell membrane</keyword>
<organism evidence="9 10">
    <name type="scientific">Paenibacillus silagei</name>
    <dbReference type="NCBI Taxonomy" id="1670801"/>
    <lineage>
        <taxon>Bacteria</taxon>
        <taxon>Bacillati</taxon>
        <taxon>Bacillota</taxon>
        <taxon>Bacilli</taxon>
        <taxon>Bacillales</taxon>
        <taxon>Paenibacillaceae</taxon>
        <taxon>Paenibacillus</taxon>
    </lineage>
</organism>
<comment type="similarity">
    <text evidence="7">Belongs to the binding-protein-dependent transport system permease family.</text>
</comment>
<evidence type="ECO:0000256" key="1">
    <source>
        <dbReference type="ARBA" id="ARBA00004651"/>
    </source>
</evidence>
<keyword evidence="10" id="KW-1185">Reference proteome</keyword>
<keyword evidence="2 7" id="KW-0813">Transport</keyword>
<feature type="transmembrane region" description="Helical" evidence="7">
    <location>
        <begin position="220"/>
        <end position="242"/>
    </location>
</feature>
<dbReference type="InterPro" id="IPR035906">
    <property type="entry name" value="MetI-like_sf"/>
</dbReference>
<feature type="transmembrane region" description="Helical" evidence="7">
    <location>
        <begin position="143"/>
        <end position="167"/>
    </location>
</feature>
<evidence type="ECO:0000313" key="9">
    <source>
        <dbReference type="EMBL" id="MBP2113971.1"/>
    </source>
</evidence>
<evidence type="ECO:0000256" key="5">
    <source>
        <dbReference type="ARBA" id="ARBA00022989"/>
    </source>
</evidence>
<dbReference type="RefSeq" id="WP_209876260.1">
    <property type="nucleotide sequence ID" value="NZ_JAGGLV010000014.1"/>
</dbReference>
<dbReference type="CDD" id="cd06261">
    <property type="entry name" value="TM_PBP2"/>
    <property type="match status" value="1"/>
</dbReference>
<dbReference type="Gene3D" id="1.10.3720.10">
    <property type="entry name" value="MetI-like"/>
    <property type="match status" value="1"/>
</dbReference>
<dbReference type="PANTHER" id="PTHR43744:SF8">
    <property type="entry name" value="SN-GLYCEROL-3-PHOSPHATE TRANSPORT SYSTEM PERMEASE PROTEIN UGPE"/>
    <property type="match status" value="1"/>
</dbReference>
<dbReference type="SUPFAM" id="SSF161098">
    <property type="entry name" value="MetI-like"/>
    <property type="match status" value="1"/>
</dbReference>
<feature type="transmembrane region" description="Helical" evidence="7">
    <location>
        <begin position="48"/>
        <end position="70"/>
    </location>
</feature>
<dbReference type="Proteomes" id="UP000773462">
    <property type="component" value="Unassembled WGS sequence"/>
</dbReference>
<evidence type="ECO:0000256" key="2">
    <source>
        <dbReference type="ARBA" id="ARBA00022448"/>
    </source>
</evidence>